<accession>A0ABX3LZP1</accession>
<dbReference type="InterPro" id="IPR027785">
    <property type="entry name" value="UvrD-like_helicase_C"/>
</dbReference>
<keyword evidence="4" id="KW-1185">Reference proteome</keyword>
<dbReference type="Proteomes" id="UP000190018">
    <property type="component" value="Unassembled WGS sequence"/>
</dbReference>
<dbReference type="SUPFAM" id="SSF52540">
    <property type="entry name" value="P-loop containing nucleoside triphosphate hydrolases"/>
    <property type="match status" value="1"/>
</dbReference>
<evidence type="ECO:0000313" key="4">
    <source>
        <dbReference type="Proteomes" id="UP000190018"/>
    </source>
</evidence>
<reference evidence="3 4" key="1">
    <citation type="submission" date="2015-12" db="EMBL/GenBank/DDBJ databases">
        <authorList>
            <person name="Bansal K."/>
            <person name="Midha S."/>
            <person name="Patil P.B."/>
        </authorList>
    </citation>
    <scope>NUCLEOTIDE SEQUENCE [LARGE SCALE GENOMIC DNA]</scope>
    <source>
        <strain evidence="3 4">LMG21719</strain>
    </source>
</reference>
<dbReference type="CDD" id="cd18809">
    <property type="entry name" value="SF1_C_RecD"/>
    <property type="match status" value="1"/>
</dbReference>
<evidence type="ECO:0000256" key="1">
    <source>
        <dbReference type="SAM" id="MobiDB-lite"/>
    </source>
</evidence>
<proteinExistence type="predicted"/>
<evidence type="ECO:0000259" key="2">
    <source>
        <dbReference type="Pfam" id="PF13538"/>
    </source>
</evidence>
<evidence type="ECO:0000313" key="3">
    <source>
        <dbReference type="EMBL" id="OOW63816.1"/>
    </source>
</evidence>
<dbReference type="EMBL" id="LOJT01000203">
    <property type="protein sequence ID" value="OOW63816.1"/>
    <property type="molecule type" value="Genomic_DNA"/>
</dbReference>
<name>A0ABX3LZP1_9XANT</name>
<sequence>MNKPLHLEHAYASTVHSSQGVTKDRVLIALDTKSRTTSMNLYYVAISRARQEARVYTNNRGELPAAIARRFDKTTALGLERNRNTKRDRQALQRNGAADGKAIKPPAHKSPELTKKPPTPRQPRQPRQYGRFQ</sequence>
<organism evidence="3 4">
    <name type="scientific">Xanthomonas cissicola</name>
    <dbReference type="NCBI Taxonomy" id="86186"/>
    <lineage>
        <taxon>Bacteria</taxon>
        <taxon>Pseudomonadati</taxon>
        <taxon>Pseudomonadota</taxon>
        <taxon>Gammaproteobacteria</taxon>
        <taxon>Lysobacterales</taxon>
        <taxon>Lysobacteraceae</taxon>
        <taxon>Xanthomonas</taxon>
    </lineage>
</organism>
<gene>
    <name evidence="3" type="ORF">Xant_22395</name>
</gene>
<feature type="domain" description="UvrD-like helicase C-terminal" evidence="2">
    <location>
        <begin position="9"/>
        <end position="55"/>
    </location>
</feature>
<dbReference type="Gene3D" id="3.40.50.300">
    <property type="entry name" value="P-loop containing nucleotide triphosphate hydrolases"/>
    <property type="match status" value="1"/>
</dbReference>
<feature type="compositionally biased region" description="Basic and acidic residues" evidence="1">
    <location>
        <begin position="80"/>
        <end position="91"/>
    </location>
</feature>
<comment type="caution">
    <text evidence="3">The sequence shown here is derived from an EMBL/GenBank/DDBJ whole genome shotgun (WGS) entry which is preliminary data.</text>
</comment>
<dbReference type="Pfam" id="PF13538">
    <property type="entry name" value="UvrD_C_2"/>
    <property type="match status" value="1"/>
</dbReference>
<dbReference type="InterPro" id="IPR027417">
    <property type="entry name" value="P-loop_NTPase"/>
</dbReference>
<protein>
    <recommendedName>
        <fullName evidence="2">UvrD-like helicase C-terminal domain-containing protein</fullName>
    </recommendedName>
</protein>
<feature type="region of interest" description="Disordered" evidence="1">
    <location>
        <begin position="74"/>
        <end position="133"/>
    </location>
</feature>